<feature type="compositionally biased region" description="Low complexity" evidence="1">
    <location>
        <begin position="69"/>
        <end position="85"/>
    </location>
</feature>
<feature type="region of interest" description="Disordered" evidence="1">
    <location>
        <begin position="214"/>
        <end position="233"/>
    </location>
</feature>
<dbReference type="Proteomes" id="UP000406256">
    <property type="component" value="Unassembled WGS sequence"/>
</dbReference>
<accession>A0A5E4YLJ3</accession>
<keyword evidence="2" id="KW-0812">Transmembrane</keyword>
<name>A0A5E4YLJ3_9BURK</name>
<evidence type="ECO:0000256" key="1">
    <source>
        <dbReference type="SAM" id="MobiDB-lite"/>
    </source>
</evidence>
<dbReference type="InterPro" id="IPR019886">
    <property type="entry name" value="Na_symporter_ssu"/>
</dbReference>
<dbReference type="NCBIfam" id="TIGR03647">
    <property type="entry name" value="Na_symport_sm"/>
    <property type="match status" value="1"/>
</dbReference>
<dbReference type="Pfam" id="PF13937">
    <property type="entry name" value="DUF4212"/>
    <property type="match status" value="1"/>
</dbReference>
<feature type="region of interest" description="Disordered" evidence="1">
    <location>
        <begin position="1"/>
        <end position="102"/>
    </location>
</feature>
<sequence>MTQRSRPGAPGSADDGGTSPDDMSGGAAGVSSTPYGGRGGNAVTSPITPGDHHDIASGTPHDIAPTSVSSGRRGASLMSSLSSDATSRHAGAPNVATPTDLPPDIDWHGQAAAIAARHWRRTLWLVGVLMVIGFVVTFVPQFWAREWAAMRFAGWPLPFYMGAQGSILIDIGLIVVYALIQRRNDSRYREALHALRDARRDSLGLTDDTMERAMAPATSRSASSRAASAHLYR</sequence>
<evidence type="ECO:0000256" key="2">
    <source>
        <dbReference type="SAM" id="Phobius"/>
    </source>
</evidence>
<keyword evidence="5" id="KW-1185">Reference proteome</keyword>
<evidence type="ECO:0000313" key="5">
    <source>
        <dbReference type="Proteomes" id="UP000406256"/>
    </source>
</evidence>
<proteinExistence type="predicted"/>
<reference evidence="4 5" key="1">
    <citation type="submission" date="2019-08" db="EMBL/GenBank/DDBJ databases">
        <authorList>
            <person name="Peeters C."/>
        </authorList>
    </citation>
    <scope>NUCLEOTIDE SEQUENCE [LARGE SCALE GENOMIC DNA]</scope>
    <source>
        <strain evidence="4 5">LMG 31108</strain>
    </source>
</reference>
<feature type="domain" description="Sodium symporter small subunit" evidence="3">
    <location>
        <begin position="116"/>
        <end position="189"/>
    </location>
</feature>
<evidence type="ECO:0000313" key="4">
    <source>
        <dbReference type="EMBL" id="VVE49392.1"/>
    </source>
</evidence>
<keyword evidence="2" id="KW-0472">Membrane</keyword>
<evidence type="ECO:0000259" key="3">
    <source>
        <dbReference type="Pfam" id="PF13937"/>
    </source>
</evidence>
<keyword evidence="2" id="KW-1133">Transmembrane helix</keyword>
<organism evidence="4 5">
    <name type="scientific">Pandoraea anhela</name>
    <dbReference type="NCBI Taxonomy" id="2508295"/>
    <lineage>
        <taxon>Bacteria</taxon>
        <taxon>Pseudomonadati</taxon>
        <taxon>Pseudomonadota</taxon>
        <taxon>Betaproteobacteria</taxon>
        <taxon>Burkholderiales</taxon>
        <taxon>Burkholderiaceae</taxon>
        <taxon>Pandoraea</taxon>
    </lineage>
</organism>
<dbReference type="AlphaFoldDB" id="A0A5E4YLJ3"/>
<dbReference type="EMBL" id="CABPSB010000023">
    <property type="protein sequence ID" value="VVE49392.1"/>
    <property type="molecule type" value="Genomic_DNA"/>
</dbReference>
<protein>
    <recommendedName>
        <fullName evidence="3">Sodium symporter small subunit domain-containing protein</fullName>
    </recommendedName>
</protein>
<dbReference type="OrthoDB" id="9797746at2"/>
<feature type="transmembrane region" description="Helical" evidence="2">
    <location>
        <begin position="123"/>
        <end position="144"/>
    </location>
</feature>
<feature type="transmembrane region" description="Helical" evidence="2">
    <location>
        <begin position="159"/>
        <end position="180"/>
    </location>
</feature>
<gene>
    <name evidence="4" type="ORF">PAN31108_04605</name>
</gene>